<proteinExistence type="predicted"/>
<comment type="caution">
    <text evidence="1">The sequence shown here is derived from an EMBL/GenBank/DDBJ whole genome shotgun (WGS) entry which is preliminary data.</text>
</comment>
<accession>A0A4Q5LNN0</accession>
<protein>
    <submittedName>
        <fullName evidence="1">Uncharacterized protein</fullName>
    </submittedName>
</protein>
<dbReference type="RefSeq" id="WP_129876507.1">
    <property type="nucleotide sequence ID" value="NZ_SEWG01000003.1"/>
</dbReference>
<dbReference type="EMBL" id="SEWG01000003">
    <property type="protein sequence ID" value="RYU90959.1"/>
    <property type="molecule type" value="Genomic_DNA"/>
</dbReference>
<dbReference type="AlphaFoldDB" id="A0A4Q5LNN0"/>
<sequence length="78" mass="8900">MERFKISCEIAGKLLDLQFDIKKIPEEVGPCYMVTVDGLFQGYIKKEKSGIFRQLMNSNFTEGDLARINQQLGNLDNV</sequence>
<organism evidence="1 2">
    <name type="scientific">Mucilaginibacter terrigena</name>
    <dbReference type="NCBI Taxonomy" id="2492395"/>
    <lineage>
        <taxon>Bacteria</taxon>
        <taxon>Pseudomonadati</taxon>
        <taxon>Bacteroidota</taxon>
        <taxon>Sphingobacteriia</taxon>
        <taxon>Sphingobacteriales</taxon>
        <taxon>Sphingobacteriaceae</taxon>
        <taxon>Mucilaginibacter</taxon>
    </lineage>
</organism>
<reference evidence="1 2" key="1">
    <citation type="submission" date="2019-02" db="EMBL/GenBank/DDBJ databases">
        <title>Bacterial novel species Mucilaginibacter sp. 17JY9-4 isolated from soil.</title>
        <authorList>
            <person name="Jung H.-Y."/>
        </authorList>
    </citation>
    <scope>NUCLEOTIDE SEQUENCE [LARGE SCALE GENOMIC DNA]</scope>
    <source>
        <strain evidence="1 2">17JY9-4</strain>
    </source>
</reference>
<dbReference type="OrthoDB" id="798818at2"/>
<evidence type="ECO:0000313" key="2">
    <source>
        <dbReference type="Proteomes" id="UP000293331"/>
    </source>
</evidence>
<keyword evidence="2" id="KW-1185">Reference proteome</keyword>
<gene>
    <name evidence="1" type="ORF">EWM62_10025</name>
</gene>
<name>A0A4Q5LNN0_9SPHI</name>
<evidence type="ECO:0000313" key="1">
    <source>
        <dbReference type="EMBL" id="RYU90959.1"/>
    </source>
</evidence>
<dbReference type="Proteomes" id="UP000293331">
    <property type="component" value="Unassembled WGS sequence"/>
</dbReference>